<accession>A0A251UDU0</accession>
<dbReference type="AlphaFoldDB" id="A0A251UDU0"/>
<protein>
    <submittedName>
        <fullName evidence="2">Uncharacterized protein</fullName>
    </submittedName>
</protein>
<reference evidence="2" key="2">
    <citation type="submission" date="2017-02" db="EMBL/GenBank/DDBJ databases">
        <title>Sunflower complete genome.</title>
        <authorList>
            <person name="Langlade N."/>
            <person name="Munos S."/>
        </authorList>
    </citation>
    <scope>NUCLEOTIDE SEQUENCE [LARGE SCALE GENOMIC DNA]</scope>
    <source>
        <tissue evidence="2">Leaves</tissue>
    </source>
</reference>
<evidence type="ECO:0000313" key="3">
    <source>
        <dbReference type="Proteomes" id="UP000215914"/>
    </source>
</evidence>
<keyword evidence="3" id="KW-1185">Reference proteome</keyword>
<name>A0A251UDU0_HELAN</name>
<reference evidence="1" key="3">
    <citation type="submission" date="2020-06" db="EMBL/GenBank/DDBJ databases">
        <title>Helianthus annuus Genome sequencing and assembly Release 2.</title>
        <authorList>
            <person name="Gouzy J."/>
            <person name="Langlade N."/>
            <person name="Munos S."/>
        </authorList>
    </citation>
    <scope>NUCLEOTIDE SEQUENCE</scope>
    <source>
        <tissue evidence="1">Leaves</tissue>
    </source>
</reference>
<evidence type="ECO:0000313" key="1">
    <source>
        <dbReference type="EMBL" id="KAF5783740.1"/>
    </source>
</evidence>
<dbReference type="Proteomes" id="UP000215914">
    <property type="component" value="Chromosome 7"/>
</dbReference>
<reference evidence="1 3" key="1">
    <citation type="journal article" date="2017" name="Nature">
        <title>The sunflower genome provides insights into oil metabolism, flowering and Asterid evolution.</title>
        <authorList>
            <person name="Badouin H."/>
            <person name="Gouzy J."/>
            <person name="Grassa C.J."/>
            <person name="Murat F."/>
            <person name="Staton S.E."/>
            <person name="Cottret L."/>
            <person name="Lelandais-Briere C."/>
            <person name="Owens G.L."/>
            <person name="Carrere S."/>
            <person name="Mayjonade B."/>
            <person name="Legrand L."/>
            <person name="Gill N."/>
            <person name="Kane N.C."/>
            <person name="Bowers J.E."/>
            <person name="Hubner S."/>
            <person name="Bellec A."/>
            <person name="Berard A."/>
            <person name="Berges H."/>
            <person name="Blanchet N."/>
            <person name="Boniface M.C."/>
            <person name="Brunel D."/>
            <person name="Catrice O."/>
            <person name="Chaidir N."/>
            <person name="Claudel C."/>
            <person name="Donnadieu C."/>
            <person name="Faraut T."/>
            <person name="Fievet G."/>
            <person name="Helmstetter N."/>
            <person name="King M."/>
            <person name="Knapp S.J."/>
            <person name="Lai Z."/>
            <person name="Le Paslier M.C."/>
            <person name="Lippi Y."/>
            <person name="Lorenzon L."/>
            <person name="Mandel J.R."/>
            <person name="Marage G."/>
            <person name="Marchand G."/>
            <person name="Marquand E."/>
            <person name="Bret-Mestries E."/>
            <person name="Morien E."/>
            <person name="Nambeesan S."/>
            <person name="Nguyen T."/>
            <person name="Pegot-Espagnet P."/>
            <person name="Pouilly N."/>
            <person name="Raftis F."/>
            <person name="Sallet E."/>
            <person name="Schiex T."/>
            <person name="Thomas J."/>
            <person name="Vandecasteele C."/>
            <person name="Vares D."/>
            <person name="Vear F."/>
            <person name="Vautrin S."/>
            <person name="Crespi M."/>
            <person name="Mangin B."/>
            <person name="Burke J.M."/>
            <person name="Salse J."/>
            <person name="Munos S."/>
            <person name="Vincourt P."/>
            <person name="Rieseberg L.H."/>
            <person name="Langlade N.B."/>
        </authorList>
    </citation>
    <scope>NUCLEOTIDE SEQUENCE [LARGE SCALE GENOMIC DNA]</scope>
    <source>
        <strain evidence="3">cv. SF193</strain>
        <tissue evidence="1">Leaves</tissue>
    </source>
</reference>
<gene>
    <name evidence="2" type="ORF">HannXRQ_Chr07g0202361</name>
    <name evidence="1" type="ORF">HanXRQr2_Chr11g0511381</name>
</gene>
<evidence type="ECO:0000313" key="2">
    <source>
        <dbReference type="EMBL" id="OTG21274.1"/>
    </source>
</evidence>
<dbReference type="InParanoid" id="A0A251UDU0"/>
<dbReference type="Gramene" id="mRNA:HanXRQr2_Chr11g0511381">
    <property type="protein sequence ID" value="mRNA:HanXRQr2_Chr11g0511381"/>
    <property type="gene ID" value="HanXRQr2_Chr11g0511381"/>
</dbReference>
<organism evidence="2 3">
    <name type="scientific">Helianthus annuus</name>
    <name type="common">Common sunflower</name>
    <dbReference type="NCBI Taxonomy" id="4232"/>
    <lineage>
        <taxon>Eukaryota</taxon>
        <taxon>Viridiplantae</taxon>
        <taxon>Streptophyta</taxon>
        <taxon>Embryophyta</taxon>
        <taxon>Tracheophyta</taxon>
        <taxon>Spermatophyta</taxon>
        <taxon>Magnoliopsida</taxon>
        <taxon>eudicotyledons</taxon>
        <taxon>Gunneridae</taxon>
        <taxon>Pentapetalae</taxon>
        <taxon>asterids</taxon>
        <taxon>campanulids</taxon>
        <taxon>Asterales</taxon>
        <taxon>Asteraceae</taxon>
        <taxon>Asteroideae</taxon>
        <taxon>Heliantheae alliance</taxon>
        <taxon>Heliantheae</taxon>
        <taxon>Helianthus</taxon>
    </lineage>
</organism>
<sequence length="80" mass="8953">MGRPQPRRRHVPGVPPRRPPSSPVLFVLSSPFATDQTGCWAIDGLVIVGLLSNVKYTKMSNICKVVFYEFSLFDESSLRC</sequence>
<proteinExistence type="predicted"/>
<dbReference type="EMBL" id="MNCJ02000326">
    <property type="protein sequence ID" value="KAF5783740.1"/>
    <property type="molecule type" value="Genomic_DNA"/>
</dbReference>
<dbReference type="EMBL" id="CM007896">
    <property type="protein sequence ID" value="OTG21274.1"/>
    <property type="molecule type" value="Genomic_DNA"/>
</dbReference>